<evidence type="ECO:0000313" key="12">
    <source>
        <dbReference type="Proteomes" id="UP000242205"/>
    </source>
</evidence>
<dbReference type="PROSITE" id="PS51318">
    <property type="entry name" value="TAT"/>
    <property type="match status" value="1"/>
</dbReference>
<evidence type="ECO:0000256" key="7">
    <source>
        <dbReference type="PIRNR" id="PIRNR001488"/>
    </source>
</evidence>
<dbReference type="InterPro" id="IPR036249">
    <property type="entry name" value="Thioredoxin-like_sf"/>
</dbReference>
<feature type="chain" id="PRO_5014319012" description="Thiol:disulfide interchange protein" evidence="9">
    <location>
        <begin position="27"/>
        <end position="209"/>
    </location>
</feature>
<dbReference type="Proteomes" id="UP000242205">
    <property type="component" value="Chromosome"/>
</dbReference>
<dbReference type="KEGG" id="atw:C0099_02090"/>
<feature type="domain" description="Thioredoxin" evidence="10">
    <location>
        <begin position="6"/>
        <end position="162"/>
    </location>
</feature>
<evidence type="ECO:0000256" key="5">
    <source>
        <dbReference type="ARBA" id="ARBA00023157"/>
    </source>
</evidence>
<dbReference type="SUPFAM" id="SSF52833">
    <property type="entry name" value="Thioredoxin-like"/>
    <property type="match status" value="1"/>
</dbReference>
<dbReference type="PANTHER" id="PTHR35891:SF3">
    <property type="entry name" value="THIOL:DISULFIDE INTERCHANGE PROTEIN DSBL"/>
    <property type="match status" value="1"/>
</dbReference>
<dbReference type="OrthoDB" id="9784896at2"/>
<dbReference type="PIRSF" id="PIRSF001488">
    <property type="entry name" value="Tdi_protein"/>
    <property type="match status" value="1"/>
</dbReference>
<keyword evidence="12" id="KW-1185">Reference proteome</keyword>
<feature type="signal peptide" evidence="9">
    <location>
        <begin position="1"/>
        <end position="26"/>
    </location>
</feature>
<dbReference type="AlphaFoldDB" id="A0A2I6S3J6"/>
<sequence length="209" mass="23416">MNRRRIFLQGTAAAFALSAVPPSLMAAERYQRLKVPVPQEAEGRIEVIEFFHYGCPHCRNFHPLLQAWKKKLPEDVAFRAVPAIWGNEQLRGLARLYYALERSGTLEGLENDIFKAVQDDKRPIFDADGVRAWLEGRDVDVDLVMETYESFAVQGLVQRADQIARAYRIQGVPTMAVGGRYTTSATLTGSHAATLEVVDELIARVRGKA</sequence>
<evidence type="ECO:0000313" key="11">
    <source>
        <dbReference type="EMBL" id="AUN93832.1"/>
    </source>
</evidence>
<dbReference type="InterPro" id="IPR050824">
    <property type="entry name" value="Thiol_disulfide_DsbA"/>
</dbReference>
<proteinExistence type="inferred from homology"/>
<dbReference type="PROSITE" id="PS51352">
    <property type="entry name" value="THIOREDOXIN_2"/>
    <property type="match status" value="1"/>
</dbReference>
<evidence type="ECO:0000256" key="6">
    <source>
        <dbReference type="ARBA" id="ARBA00023284"/>
    </source>
</evidence>
<dbReference type="Gene3D" id="3.40.30.10">
    <property type="entry name" value="Glutaredoxin"/>
    <property type="match status" value="1"/>
</dbReference>
<gene>
    <name evidence="11" type="ORF">C0099_02090</name>
</gene>
<evidence type="ECO:0000256" key="1">
    <source>
        <dbReference type="ARBA" id="ARBA00004418"/>
    </source>
</evidence>
<evidence type="ECO:0000256" key="3">
    <source>
        <dbReference type="ARBA" id="ARBA00022729"/>
    </source>
</evidence>
<dbReference type="PROSITE" id="PS00194">
    <property type="entry name" value="THIOREDOXIN_1"/>
    <property type="match status" value="1"/>
</dbReference>
<dbReference type="InterPro" id="IPR001853">
    <property type="entry name" value="DSBA-like_thioredoxin_dom"/>
</dbReference>
<dbReference type="GO" id="GO:0015036">
    <property type="term" value="F:disulfide oxidoreductase activity"/>
    <property type="evidence" value="ECO:0007669"/>
    <property type="project" value="UniProtKB-ARBA"/>
</dbReference>
<evidence type="ECO:0000259" key="10">
    <source>
        <dbReference type="PROSITE" id="PS51352"/>
    </source>
</evidence>
<accession>A0A2I6S3J6</accession>
<name>A0A2I6S3J6_9RHOO</name>
<comment type="subcellular location">
    <subcellularLocation>
        <location evidence="1 7">Periplasm</location>
    </subcellularLocation>
</comment>
<feature type="disulfide bond" description="Redox-active" evidence="8">
    <location>
        <begin position="55"/>
        <end position="58"/>
    </location>
</feature>
<evidence type="ECO:0000256" key="8">
    <source>
        <dbReference type="PIRSR" id="PIRSR001488-1"/>
    </source>
</evidence>
<dbReference type="PANTHER" id="PTHR35891">
    <property type="entry name" value="THIOL:DISULFIDE INTERCHANGE PROTEIN DSBA"/>
    <property type="match status" value="1"/>
</dbReference>
<evidence type="ECO:0000256" key="4">
    <source>
        <dbReference type="ARBA" id="ARBA00022764"/>
    </source>
</evidence>
<keyword evidence="4 7" id="KW-0574">Periplasm</keyword>
<dbReference type="InterPro" id="IPR023205">
    <property type="entry name" value="DsbA/DsbL"/>
</dbReference>
<dbReference type="InterPro" id="IPR013766">
    <property type="entry name" value="Thioredoxin_domain"/>
</dbReference>
<dbReference type="GO" id="GO:0042597">
    <property type="term" value="C:periplasmic space"/>
    <property type="evidence" value="ECO:0007669"/>
    <property type="project" value="UniProtKB-SubCell"/>
</dbReference>
<dbReference type="InterPro" id="IPR017937">
    <property type="entry name" value="Thioredoxin_CS"/>
</dbReference>
<dbReference type="InterPro" id="IPR006311">
    <property type="entry name" value="TAT_signal"/>
</dbReference>
<keyword evidence="5 7" id="KW-1015">Disulfide bond</keyword>
<dbReference type="EMBL" id="CP025682">
    <property type="protein sequence ID" value="AUN93832.1"/>
    <property type="molecule type" value="Genomic_DNA"/>
</dbReference>
<comment type="similarity">
    <text evidence="2">Belongs to the thioredoxin family. DsbA subfamily.</text>
</comment>
<reference evidence="11 12" key="1">
    <citation type="submission" date="2018-01" db="EMBL/GenBank/DDBJ databases">
        <authorList>
            <person name="Fu G.-Y."/>
        </authorList>
    </citation>
    <scope>NUCLEOTIDE SEQUENCE [LARGE SCALE GENOMIC DNA]</scope>
    <source>
        <strain evidence="11 12">SY39</strain>
    </source>
</reference>
<evidence type="ECO:0000256" key="9">
    <source>
        <dbReference type="SAM" id="SignalP"/>
    </source>
</evidence>
<organism evidence="11 12">
    <name type="scientific">Pseudazoarcus pumilus</name>
    <dbReference type="NCBI Taxonomy" id="2067960"/>
    <lineage>
        <taxon>Bacteria</taxon>
        <taxon>Pseudomonadati</taxon>
        <taxon>Pseudomonadota</taxon>
        <taxon>Betaproteobacteria</taxon>
        <taxon>Rhodocyclales</taxon>
        <taxon>Zoogloeaceae</taxon>
        <taxon>Pseudazoarcus</taxon>
    </lineage>
</organism>
<keyword evidence="6" id="KW-0676">Redox-active center</keyword>
<keyword evidence="3 9" id="KW-0732">Signal</keyword>
<protein>
    <recommendedName>
        <fullName evidence="7">Thiol:disulfide interchange protein</fullName>
    </recommendedName>
</protein>
<dbReference type="Pfam" id="PF01323">
    <property type="entry name" value="DSBA"/>
    <property type="match status" value="1"/>
</dbReference>
<evidence type="ECO:0000256" key="2">
    <source>
        <dbReference type="ARBA" id="ARBA00005791"/>
    </source>
</evidence>
<dbReference type="CDD" id="cd03019">
    <property type="entry name" value="DsbA_DsbA"/>
    <property type="match status" value="1"/>
</dbReference>
<dbReference type="RefSeq" id="WP_102245906.1">
    <property type="nucleotide sequence ID" value="NZ_CP025682.1"/>
</dbReference>